<dbReference type="PROSITE" id="PS50056">
    <property type="entry name" value="TYR_PHOSPHATASE_2"/>
    <property type="match status" value="1"/>
</dbReference>
<dbReference type="PROSITE" id="PS50206">
    <property type="entry name" value="RHODANESE_3"/>
    <property type="match status" value="1"/>
</dbReference>
<dbReference type="PROSITE" id="PS50054">
    <property type="entry name" value="TYR_PHOSPHATASE_DUAL"/>
    <property type="match status" value="1"/>
</dbReference>
<dbReference type="SMART" id="SM00195">
    <property type="entry name" value="DSPc"/>
    <property type="match status" value="1"/>
</dbReference>
<dbReference type="InterPro" id="IPR000387">
    <property type="entry name" value="Tyr_Pase_dom"/>
</dbReference>
<dbReference type="PANTHER" id="PTHR10159">
    <property type="entry name" value="DUAL SPECIFICITY PROTEIN PHOSPHATASE"/>
    <property type="match status" value="1"/>
</dbReference>
<evidence type="ECO:0000259" key="8">
    <source>
        <dbReference type="PROSITE" id="PS50206"/>
    </source>
</evidence>
<dbReference type="Gene3D" id="3.90.190.10">
    <property type="entry name" value="Protein tyrosine phosphatase superfamily"/>
    <property type="match status" value="1"/>
</dbReference>
<reference evidence="9 10" key="1">
    <citation type="submission" date="2024-01" db="EMBL/GenBank/DDBJ databases">
        <title>Comparative genomics of Cryptococcus and Kwoniella reveals pathogenesis evolution and contrasting modes of karyotype evolution via chromosome fusion or intercentromeric recombination.</title>
        <authorList>
            <person name="Coelho M.A."/>
            <person name="David-Palma M."/>
            <person name="Shea T."/>
            <person name="Bowers K."/>
            <person name="McGinley-Smith S."/>
            <person name="Mohammad A.W."/>
            <person name="Gnirke A."/>
            <person name="Yurkov A.M."/>
            <person name="Nowrousian M."/>
            <person name="Sun S."/>
            <person name="Cuomo C.A."/>
            <person name="Heitman J."/>
        </authorList>
    </citation>
    <scope>NUCLEOTIDE SEQUENCE [LARGE SCALE GENOMIC DNA]</scope>
    <source>
        <strain evidence="9 10">CBS 6074</strain>
    </source>
</reference>
<feature type="compositionally biased region" description="Polar residues" evidence="5">
    <location>
        <begin position="817"/>
        <end position="844"/>
    </location>
</feature>
<evidence type="ECO:0000256" key="5">
    <source>
        <dbReference type="SAM" id="MobiDB-lite"/>
    </source>
</evidence>
<feature type="domain" description="Tyrosine-protein phosphatase" evidence="6">
    <location>
        <begin position="612"/>
        <end position="760"/>
    </location>
</feature>
<sequence length="953" mass="103206">MSISINTSNRGSPQTYRSTPPPPTASSSSTISKSTFYPGFLSSNVDDKDEFDYPNGSPSSSSSKSSSPISPGLPYLVESPQAASASSSSSTTNNHPFHQRIPSPIKVNHDGISSNDALPVKSKSIPLGIEVGKGVKSPGGPKKRPLPLNLGKARETMGLDEEMVIQRDGIELQRPLTASSVFSDSASSLSNDLQDLSFLRKTVRQNLKARPLDSPLPASDSERESNGFPTPELDYSQQQSLIPFDGESITIDDTVKLLQSSPQLLVIDTRPLGSFLESHLPRSANISIPSLIFKRLRKSPNGHGSSWDSLGGFISTQAGRTLWDNLEIDRYMDVVIVGSSQMDELAKVLFGIMKGLIQEGKVQVLRGGWGSAISSSNIQDLLVFGETTTPIGGPSLATSLPPPKSAPAYDIPPMQPLPIPSTSSPSKGINHKTSLPSLRPENSMNRRNLPSLSINGGNGGSMNGPSTSRRTPKLSLNLDKPTKSATLGSFNLDHQPPPTPGGSFAASRSNLLSVNNRSQFGSIKSPRSPGFTINIPKTPSAGGSFQTICHAQSKLPPSPSSFGDIRHQIGQNEDIGPQPPKTPLPGSSFSKQSMDYEEADVLTTKNGLAPFVVSTILPSFLYLGPEISSKEDVEYLKKIGVKRILNVALECNDDSGLGLKDDFKYHRIPMRDSVEESGVGKGIRESCGFLDDARLHSAPTYVHCKAGKSRSVTVVLAYLIHANAWTLKTSYAYVSERRKGISPNIGFVAELMQFEENELGLKQSGGVHGDSTNHHHGNNNNSDKSRNRYIDDDDDNDLTKEDERRKQNNRTRESLPPTWSHSLNITSSANSSLTKSNGLSSISSNDPDKPNNKNNDNDKDEEDRKRRQVGDEREVRKNGQWVHHRRAPVDRTTLQPGRRVSKAGLESLRPLKTTSISPQKPSPTPSPGINGESKDNNRKHSKTPAGDGPLKWV</sequence>
<feature type="compositionally biased region" description="Polar residues" evidence="5">
    <location>
        <begin position="420"/>
        <end position="446"/>
    </location>
</feature>
<dbReference type="InterPro" id="IPR020422">
    <property type="entry name" value="TYR_PHOSPHATASE_DUAL_dom"/>
</dbReference>
<evidence type="ECO:0000313" key="10">
    <source>
        <dbReference type="Proteomes" id="UP001355207"/>
    </source>
</evidence>
<feature type="domain" description="Tyrosine specific protein phosphatases" evidence="7">
    <location>
        <begin position="697"/>
        <end position="741"/>
    </location>
</feature>
<dbReference type="GO" id="GO:0005737">
    <property type="term" value="C:cytoplasm"/>
    <property type="evidence" value="ECO:0007669"/>
    <property type="project" value="TreeGrafter"/>
</dbReference>
<dbReference type="GO" id="GO:0043409">
    <property type="term" value="P:negative regulation of MAPK cascade"/>
    <property type="evidence" value="ECO:0007669"/>
    <property type="project" value="TreeGrafter"/>
</dbReference>
<keyword evidence="4" id="KW-0904">Protein phosphatase</keyword>
<dbReference type="Gene3D" id="3.40.250.10">
    <property type="entry name" value="Rhodanese-like domain"/>
    <property type="match status" value="1"/>
</dbReference>
<name>A0AAX4JYH9_9TREE</name>
<dbReference type="FunFam" id="3.90.190.10:FF:000120">
    <property type="entry name" value="MAP kinase phosphatase, putative"/>
    <property type="match status" value="1"/>
</dbReference>
<dbReference type="Pfam" id="PF00782">
    <property type="entry name" value="DSPc"/>
    <property type="match status" value="1"/>
</dbReference>
<accession>A0AAX4JYH9</accession>
<dbReference type="AlphaFoldDB" id="A0AAX4JYH9"/>
<dbReference type="EC" id="3.1.3.48" evidence="2"/>
<evidence type="ECO:0000256" key="3">
    <source>
        <dbReference type="ARBA" id="ARBA00022801"/>
    </source>
</evidence>
<dbReference type="CDD" id="cd14498">
    <property type="entry name" value="DSP"/>
    <property type="match status" value="1"/>
</dbReference>
<dbReference type="RefSeq" id="XP_066076707.1">
    <property type="nucleotide sequence ID" value="XM_066220610.1"/>
</dbReference>
<dbReference type="SUPFAM" id="SSF52821">
    <property type="entry name" value="Rhodanese/Cell cycle control phosphatase"/>
    <property type="match status" value="1"/>
</dbReference>
<feature type="compositionally biased region" description="Low complexity" evidence="5">
    <location>
        <begin position="25"/>
        <end position="35"/>
    </location>
</feature>
<dbReference type="InterPro" id="IPR000340">
    <property type="entry name" value="Dual-sp_phosphatase_cat-dom"/>
</dbReference>
<dbReference type="InterPro" id="IPR001763">
    <property type="entry name" value="Rhodanese-like_dom"/>
</dbReference>
<keyword evidence="3" id="KW-0378">Hydrolase</keyword>
<proteinExistence type="inferred from homology"/>
<evidence type="ECO:0000256" key="2">
    <source>
        <dbReference type="ARBA" id="ARBA00013064"/>
    </source>
</evidence>
<feature type="compositionally biased region" description="Low complexity" evidence="5">
    <location>
        <begin position="57"/>
        <end position="70"/>
    </location>
</feature>
<comment type="similarity">
    <text evidence="1">Belongs to the protein-tyrosine phosphatase family. Non-receptor class dual specificity subfamily.</text>
</comment>
<feature type="compositionally biased region" description="Basic and acidic residues" evidence="5">
    <location>
        <begin position="846"/>
        <end position="877"/>
    </location>
</feature>
<gene>
    <name evidence="9" type="ORF">L201_004873</name>
</gene>
<feature type="domain" description="Rhodanese" evidence="8">
    <location>
        <begin position="260"/>
        <end position="374"/>
    </location>
</feature>
<feature type="region of interest" description="Disordered" evidence="5">
    <location>
        <begin position="762"/>
        <end position="953"/>
    </location>
</feature>
<evidence type="ECO:0000313" key="9">
    <source>
        <dbReference type="EMBL" id="WWC89944.1"/>
    </source>
</evidence>
<dbReference type="EMBL" id="CP144103">
    <property type="protein sequence ID" value="WWC89944.1"/>
    <property type="molecule type" value="Genomic_DNA"/>
</dbReference>
<evidence type="ECO:0000256" key="4">
    <source>
        <dbReference type="ARBA" id="ARBA00022912"/>
    </source>
</evidence>
<evidence type="ECO:0000256" key="1">
    <source>
        <dbReference type="ARBA" id="ARBA00008601"/>
    </source>
</evidence>
<dbReference type="Proteomes" id="UP001355207">
    <property type="component" value="Chromosome 6"/>
</dbReference>
<dbReference type="GO" id="GO:0004725">
    <property type="term" value="F:protein tyrosine phosphatase activity"/>
    <property type="evidence" value="ECO:0007669"/>
    <property type="project" value="UniProtKB-EC"/>
</dbReference>
<protein>
    <recommendedName>
        <fullName evidence="2">protein-tyrosine-phosphatase</fullName>
        <ecNumber evidence="2">3.1.3.48</ecNumber>
    </recommendedName>
</protein>
<feature type="region of interest" description="Disordered" evidence="5">
    <location>
        <begin position="1"/>
        <end position="110"/>
    </location>
</feature>
<organism evidence="9 10">
    <name type="scientific">Kwoniella dendrophila CBS 6074</name>
    <dbReference type="NCBI Taxonomy" id="1295534"/>
    <lineage>
        <taxon>Eukaryota</taxon>
        <taxon>Fungi</taxon>
        <taxon>Dikarya</taxon>
        <taxon>Basidiomycota</taxon>
        <taxon>Agaricomycotina</taxon>
        <taxon>Tremellomycetes</taxon>
        <taxon>Tremellales</taxon>
        <taxon>Cryptococcaceae</taxon>
        <taxon>Kwoniella</taxon>
    </lineage>
</organism>
<evidence type="ECO:0000259" key="6">
    <source>
        <dbReference type="PROSITE" id="PS50054"/>
    </source>
</evidence>
<keyword evidence="10" id="KW-1185">Reference proteome</keyword>
<feature type="region of interest" description="Disordered" evidence="5">
    <location>
        <begin position="569"/>
        <end position="589"/>
    </location>
</feature>
<dbReference type="PANTHER" id="PTHR10159:SF530">
    <property type="entry name" value="DUAL SPECIFICITY PROTEIN PHOSPHATASE DDB_G0271350-RELATED"/>
    <property type="match status" value="1"/>
</dbReference>
<feature type="compositionally biased region" description="Polar residues" evidence="5">
    <location>
        <begin position="1"/>
        <end position="17"/>
    </location>
</feature>
<feature type="region of interest" description="Disordered" evidence="5">
    <location>
        <begin position="209"/>
        <end position="234"/>
    </location>
</feature>
<dbReference type="GeneID" id="91095543"/>
<feature type="compositionally biased region" description="Basic and acidic residues" evidence="5">
    <location>
        <begin position="797"/>
        <end position="813"/>
    </location>
</feature>
<feature type="region of interest" description="Disordered" evidence="5">
    <location>
        <begin position="393"/>
        <end position="503"/>
    </location>
</feature>
<dbReference type="InterPro" id="IPR029021">
    <property type="entry name" value="Prot-tyrosine_phosphatase-like"/>
</dbReference>
<dbReference type="InterPro" id="IPR036873">
    <property type="entry name" value="Rhodanese-like_dom_sf"/>
</dbReference>
<dbReference type="SUPFAM" id="SSF52799">
    <property type="entry name" value="(Phosphotyrosine protein) phosphatases II"/>
    <property type="match status" value="1"/>
</dbReference>
<evidence type="ECO:0000259" key="7">
    <source>
        <dbReference type="PROSITE" id="PS50056"/>
    </source>
</evidence>